<keyword evidence="1" id="KW-0472">Membrane</keyword>
<evidence type="ECO:0000256" key="1">
    <source>
        <dbReference type="SAM" id="Phobius"/>
    </source>
</evidence>
<keyword evidence="1" id="KW-1133">Transmembrane helix</keyword>
<feature type="transmembrane region" description="Helical" evidence="1">
    <location>
        <begin position="7"/>
        <end position="28"/>
    </location>
</feature>
<protein>
    <submittedName>
        <fullName evidence="2">Uncharacterized protein</fullName>
    </submittedName>
</protein>
<gene>
    <name evidence="2" type="ORF">A3D45_02570</name>
</gene>
<feature type="transmembrane region" description="Helical" evidence="1">
    <location>
        <begin position="75"/>
        <end position="102"/>
    </location>
</feature>
<proteinExistence type="predicted"/>
<accession>A0A1F5S753</accession>
<dbReference type="Proteomes" id="UP000176877">
    <property type="component" value="Unassembled WGS sequence"/>
</dbReference>
<evidence type="ECO:0000313" key="3">
    <source>
        <dbReference type="Proteomes" id="UP000176877"/>
    </source>
</evidence>
<sequence>MSAKELVLDFLNLMFILLLVAFCIVYFIAGNHFFAFSLFLQSMVPLAFFGVIFLVRLKLTRSEIKKRKKHGNTELVIYLNIFHKLVSDVVVFCSPILLGLLIYKARGFIDTIDVIILIAVFLIMFFWQRYIFSKER</sequence>
<keyword evidence="1" id="KW-0812">Transmembrane</keyword>
<dbReference type="EMBL" id="MFFT01000045">
    <property type="protein sequence ID" value="OGF22558.1"/>
    <property type="molecule type" value="Genomic_DNA"/>
</dbReference>
<feature type="transmembrane region" description="Helical" evidence="1">
    <location>
        <begin position="34"/>
        <end position="55"/>
    </location>
</feature>
<organism evidence="2 3">
    <name type="scientific">Candidatus Falkowbacteria bacterium RIFCSPHIGHO2_02_FULL_42_9</name>
    <dbReference type="NCBI Taxonomy" id="1797986"/>
    <lineage>
        <taxon>Bacteria</taxon>
        <taxon>Candidatus Falkowiibacteriota</taxon>
    </lineage>
</organism>
<dbReference type="AlphaFoldDB" id="A0A1F5S753"/>
<evidence type="ECO:0000313" key="2">
    <source>
        <dbReference type="EMBL" id="OGF22558.1"/>
    </source>
</evidence>
<reference evidence="2 3" key="1">
    <citation type="journal article" date="2016" name="Nat. Commun.">
        <title>Thousands of microbial genomes shed light on interconnected biogeochemical processes in an aquifer system.</title>
        <authorList>
            <person name="Anantharaman K."/>
            <person name="Brown C.T."/>
            <person name="Hug L.A."/>
            <person name="Sharon I."/>
            <person name="Castelle C.J."/>
            <person name="Probst A.J."/>
            <person name="Thomas B.C."/>
            <person name="Singh A."/>
            <person name="Wilkins M.J."/>
            <person name="Karaoz U."/>
            <person name="Brodie E.L."/>
            <person name="Williams K.H."/>
            <person name="Hubbard S.S."/>
            <person name="Banfield J.F."/>
        </authorList>
    </citation>
    <scope>NUCLEOTIDE SEQUENCE [LARGE SCALE GENOMIC DNA]</scope>
</reference>
<feature type="transmembrane region" description="Helical" evidence="1">
    <location>
        <begin position="108"/>
        <end position="127"/>
    </location>
</feature>
<comment type="caution">
    <text evidence="2">The sequence shown here is derived from an EMBL/GenBank/DDBJ whole genome shotgun (WGS) entry which is preliminary data.</text>
</comment>
<name>A0A1F5S753_9BACT</name>